<evidence type="ECO:0000313" key="2">
    <source>
        <dbReference type="Proteomes" id="UP000575898"/>
    </source>
</evidence>
<dbReference type="EMBL" id="JACHHY010000010">
    <property type="protein sequence ID" value="MBB5018683.1"/>
    <property type="molecule type" value="Genomic_DNA"/>
</dbReference>
<name>A0A840MR50_9PROT</name>
<dbReference type="Proteomes" id="UP000575898">
    <property type="component" value="Unassembled WGS sequence"/>
</dbReference>
<comment type="caution">
    <text evidence="1">The sequence shown here is derived from an EMBL/GenBank/DDBJ whole genome shotgun (WGS) entry which is preliminary data.</text>
</comment>
<keyword evidence="2" id="KW-1185">Reference proteome</keyword>
<evidence type="ECO:0000313" key="1">
    <source>
        <dbReference type="EMBL" id="MBB5018683.1"/>
    </source>
</evidence>
<reference evidence="1 2" key="1">
    <citation type="submission" date="2020-08" db="EMBL/GenBank/DDBJ databases">
        <title>Genomic Encyclopedia of Type Strains, Phase IV (KMG-IV): sequencing the most valuable type-strain genomes for metagenomic binning, comparative biology and taxonomic classification.</title>
        <authorList>
            <person name="Goeker M."/>
        </authorList>
    </citation>
    <scope>NUCLEOTIDE SEQUENCE [LARGE SCALE GENOMIC DNA]</scope>
    <source>
        <strain evidence="1 2">DSM 27165</strain>
    </source>
</reference>
<sequence length="94" mass="10744">MQSAIKSTRPTPDTRSKATCHVEISGQIMRPACRSAASHLLDSLDTSHENYRKRLRKRLRMHIYKNTLVNPYQFVVCNCTSAHSIQLCQCVDPQ</sequence>
<gene>
    <name evidence="1" type="ORF">HNQ59_001974</name>
</gene>
<organism evidence="1 2">
    <name type="scientific">Chitinivorax tropicus</name>
    <dbReference type="NCBI Taxonomy" id="714531"/>
    <lineage>
        <taxon>Bacteria</taxon>
        <taxon>Pseudomonadati</taxon>
        <taxon>Pseudomonadota</taxon>
        <taxon>Betaproteobacteria</taxon>
        <taxon>Chitinivorax</taxon>
    </lineage>
</organism>
<proteinExistence type="predicted"/>
<accession>A0A840MR50</accession>
<dbReference type="AlphaFoldDB" id="A0A840MR50"/>
<protein>
    <submittedName>
        <fullName evidence="1">Uncharacterized protein</fullName>
    </submittedName>
</protein>